<dbReference type="Proteomes" id="UP000199729">
    <property type="component" value="Chromosome"/>
</dbReference>
<evidence type="ECO:0000313" key="9">
    <source>
        <dbReference type="Proteomes" id="UP000199729"/>
    </source>
</evidence>
<feature type="domain" description="RimM N-terminal" evidence="6">
    <location>
        <begin position="18"/>
        <end position="116"/>
    </location>
</feature>
<dbReference type="GO" id="GO:0005737">
    <property type="term" value="C:cytoplasm"/>
    <property type="evidence" value="ECO:0007669"/>
    <property type="project" value="UniProtKB-SubCell"/>
</dbReference>
<dbReference type="RefSeq" id="WP_089417258.1">
    <property type="nucleotide sequence ID" value="NZ_CP022423.1"/>
</dbReference>
<comment type="function">
    <text evidence="5">An accessory protein needed during the final step in the assembly of 30S ribosomal subunit, possibly for assembly of the head region. Essential for efficient processing of 16S rRNA. May be needed both before and after RbfA during the maturation of 16S rRNA. It has affinity for free ribosomal 30S subunits but not for 70S ribosomes.</text>
</comment>
<dbReference type="InterPro" id="IPR056792">
    <property type="entry name" value="PRC_RimM"/>
</dbReference>
<evidence type="ECO:0000256" key="5">
    <source>
        <dbReference type="HAMAP-Rule" id="MF_00014"/>
    </source>
</evidence>
<comment type="subcellular location">
    <subcellularLocation>
        <location evidence="5">Cytoplasm</location>
    </subcellularLocation>
</comment>
<keyword evidence="4 5" id="KW-0143">Chaperone</keyword>
<proteinExistence type="inferred from homology"/>
<dbReference type="SUPFAM" id="SSF50346">
    <property type="entry name" value="PRC-barrel domain"/>
    <property type="match status" value="1"/>
</dbReference>
<dbReference type="PANTHER" id="PTHR33692:SF1">
    <property type="entry name" value="RIBOSOME MATURATION FACTOR RIMM"/>
    <property type="match status" value="1"/>
</dbReference>
<dbReference type="InterPro" id="IPR011961">
    <property type="entry name" value="RimM"/>
</dbReference>
<dbReference type="GO" id="GO:0006364">
    <property type="term" value="P:rRNA processing"/>
    <property type="evidence" value="ECO:0007669"/>
    <property type="project" value="UniProtKB-UniRule"/>
</dbReference>
<protein>
    <recommendedName>
        <fullName evidence="5">Ribosome maturation factor RimM</fullName>
    </recommendedName>
</protein>
<keyword evidence="3 5" id="KW-0698">rRNA processing</keyword>
<reference evidence="8 9" key="1">
    <citation type="submission" date="2017-07" db="EMBL/GenBank/DDBJ databases">
        <title>Complete Genome Sequence of the cosmetic ferment Vitreoscilla filiformis (ATCC15551).</title>
        <authorList>
            <person name="Contreras S."/>
            <person name="Sagory-Zalkind P."/>
            <person name="Blanquart H."/>
            <person name="Iltis A."/>
            <person name="Morand S.C."/>
        </authorList>
    </citation>
    <scope>NUCLEOTIDE SEQUENCE [LARGE SCALE GENOMIC DNA]</scope>
    <source>
        <strain evidence="8 9">ATCC 15551</strain>
    </source>
</reference>
<keyword evidence="9" id="KW-1185">Reference proteome</keyword>
<dbReference type="InterPro" id="IPR011033">
    <property type="entry name" value="PRC_barrel-like_sf"/>
</dbReference>
<accession>A0A221KHJ2</accession>
<dbReference type="OrthoDB" id="9783509at2"/>
<dbReference type="SUPFAM" id="SSF50447">
    <property type="entry name" value="Translation proteins"/>
    <property type="match status" value="1"/>
</dbReference>
<evidence type="ECO:0000313" key="8">
    <source>
        <dbReference type="EMBL" id="ASM78307.1"/>
    </source>
</evidence>
<dbReference type="KEGG" id="vff:VITFI_CDS2530"/>
<evidence type="ECO:0000256" key="1">
    <source>
        <dbReference type="ARBA" id="ARBA00022490"/>
    </source>
</evidence>
<dbReference type="Pfam" id="PF01782">
    <property type="entry name" value="RimM"/>
    <property type="match status" value="1"/>
</dbReference>
<dbReference type="NCBIfam" id="TIGR02273">
    <property type="entry name" value="16S_RimM"/>
    <property type="match status" value="1"/>
</dbReference>
<evidence type="ECO:0000256" key="3">
    <source>
        <dbReference type="ARBA" id="ARBA00022552"/>
    </source>
</evidence>
<dbReference type="InterPro" id="IPR009000">
    <property type="entry name" value="Transl_B-barrel_sf"/>
</dbReference>
<keyword evidence="2 5" id="KW-0690">Ribosome biogenesis</keyword>
<evidence type="ECO:0000256" key="2">
    <source>
        <dbReference type="ARBA" id="ARBA00022517"/>
    </source>
</evidence>
<dbReference type="GO" id="GO:0042274">
    <property type="term" value="P:ribosomal small subunit biogenesis"/>
    <property type="evidence" value="ECO:0007669"/>
    <property type="project" value="UniProtKB-UniRule"/>
</dbReference>
<dbReference type="PANTHER" id="PTHR33692">
    <property type="entry name" value="RIBOSOME MATURATION FACTOR RIMM"/>
    <property type="match status" value="1"/>
</dbReference>
<keyword evidence="1 5" id="KW-0963">Cytoplasm</keyword>
<evidence type="ECO:0000259" key="7">
    <source>
        <dbReference type="Pfam" id="PF24986"/>
    </source>
</evidence>
<dbReference type="InterPro" id="IPR036976">
    <property type="entry name" value="RimM_N_sf"/>
</dbReference>
<comment type="subunit">
    <text evidence="5">Binds ribosomal protein uS19.</text>
</comment>
<dbReference type="GO" id="GO:0043022">
    <property type="term" value="F:ribosome binding"/>
    <property type="evidence" value="ECO:0007669"/>
    <property type="project" value="InterPro"/>
</dbReference>
<organism evidence="8 9">
    <name type="scientific">Vitreoscilla filiformis</name>
    <dbReference type="NCBI Taxonomy" id="63"/>
    <lineage>
        <taxon>Bacteria</taxon>
        <taxon>Pseudomonadati</taxon>
        <taxon>Pseudomonadota</taxon>
        <taxon>Betaproteobacteria</taxon>
        <taxon>Neisseriales</taxon>
        <taxon>Neisseriaceae</taxon>
        <taxon>Vitreoscilla</taxon>
    </lineage>
</organism>
<comment type="similarity">
    <text evidence="5">Belongs to the RimM family.</text>
</comment>
<evidence type="ECO:0000259" key="6">
    <source>
        <dbReference type="Pfam" id="PF01782"/>
    </source>
</evidence>
<gene>
    <name evidence="5" type="primary">rimM</name>
    <name evidence="8" type="ORF">VITFI_CDS2530</name>
</gene>
<name>A0A221KHJ2_VITFI</name>
<dbReference type="Gene3D" id="2.30.30.240">
    <property type="entry name" value="PRC-barrel domain"/>
    <property type="match status" value="1"/>
</dbReference>
<feature type="domain" description="Ribosome maturation factor RimM PRC barrel" evidence="7">
    <location>
        <begin position="128"/>
        <end position="196"/>
    </location>
</feature>
<dbReference type="Pfam" id="PF24986">
    <property type="entry name" value="PRC_RimM"/>
    <property type="match status" value="1"/>
</dbReference>
<dbReference type="AlphaFoldDB" id="A0A221KHJ2"/>
<sequence length="200" mass="21711">MSTWGSDDVAWPDDAVEVGRILDAWGIKGEFKVQPFSADPKALFSSRRWFLKPAEATAQRPAVPVPPKAGVAPLPTLLKITVARQHGDVVVARAQDVPDRNAAEALKGVRVFVARSSFPTAGKDEFYWVDLIGLNVVNREGADLGAVVDLIDTGPHCVLRIRPAGAAADADERLIPFVAAYVDDVDQVNKRILVDWGLDY</sequence>
<dbReference type="HAMAP" id="MF_00014">
    <property type="entry name" value="Ribosome_mat_RimM"/>
    <property type="match status" value="1"/>
</dbReference>
<dbReference type="GO" id="GO:0005840">
    <property type="term" value="C:ribosome"/>
    <property type="evidence" value="ECO:0007669"/>
    <property type="project" value="InterPro"/>
</dbReference>
<comment type="domain">
    <text evidence="5">The PRC barrel domain binds ribosomal protein uS19.</text>
</comment>
<evidence type="ECO:0000256" key="4">
    <source>
        <dbReference type="ARBA" id="ARBA00023186"/>
    </source>
</evidence>
<dbReference type="EMBL" id="CP022423">
    <property type="protein sequence ID" value="ASM78307.1"/>
    <property type="molecule type" value="Genomic_DNA"/>
</dbReference>
<dbReference type="Gene3D" id="2.40.30.60">
    <property type="entry name" value="RimM"/>
    <property type="match status" value="1"/>
</dbReference>
<dbReference type="InterPro" id="IPR002676">
    <property type="entry name" value="RimM_N"/>
</dbReference>